<reference evidence="5 7" key="4">
    <citation type="submission" date="2017-10" db="EMBL/GenBank/DDBJ databases">
        <title>Genome analyses suggest a sexual origin of heterokaryosis in a supposedly ancient asexual fungus.</title>
        <authorList>
            <person name="Corradi N."/>
            <person name="Sedzielewska K."/>
            <person name="Noel J."/>
            <person name="Charron P."/>
            <person name="Farinelli L."/>
            <person name="Marton T."/>
            <person name="Kruger M."/>
            <person name="Pelin A."/>
            <person name="Brachmann A."/>
            <person name="Corradi N."/>
        </authorList>
    </citation>
    <scope>NUCLEOTIDE SEQUENCE [LARGE SCALE GENOMIC DNA]</scope>
    <source>
        <strain evidence="5 7">A1</strain>
    </source>
</reference>
<reference evidence="4 8" key="2">
    <citation type="submission" date="2017-09" db="EMBL/GenBank/DDBJ databases">
        <title>Extensive intraspecific genome diversity in a model arbuscular mycorrhizal fungus.</title>
        <authorList>
            <person name="Chen E.C."/>
            <person name="Morin E."/>
            <person name="Beaudet D."/>
            <person name="Noel J."/>
            <person name="Ndikumana S."/>
            <person name="Charron P."/>
            <person name="St-Onge C."/>
            <person name="Giorgi J."/>
            <person name="Grigoriev I.V."/>
            <person name="Roux C."/>
            <person name="Martin F.M."/>
            <person name="Corradi N."/>
        </authorList>
    </citation>
    <scope>NUCLEOTIDE SEQUENCE [LARGE SCALE GENOMIC DNA]</scope>
    <source>
        <strain evidence="4 8">A5</strain>
    </source>
</reference>
<keyword evidence="4" id="KW-0645">Protease</keyword>
<dbReference type="Pfam" id="PF12812">
    <property type="entry name" value="PDZ_1"/>
    <property type="match status" value="1"/>
</dbReference>
<dbReference type="CDD" id="cd06719">
    <property type="entry name" value="PDZ2-4_Nma111p-like"/>
    <property type="match status" value="1"/>
</dbReference>
<dbReference type="InterPro" id="IPR009003">
    <property type="entry name" value="Peptidase_S1_PA"/>
</dbReference>
<dbReference type="Proteomes" id="UP000232722">
    <property type="component" value="Unassembled WGS sequence"/>
</dbReference>
<feature type="domain" description="PDZ" evidence="2">
    <location>
        <begin position="865"/>
        <end position="941"/>
    </location>
</feature>
<dbReference type="OrthoDB" id="4217619at2759"/>
<dbReference type="InterPro" id="IPR001478">
    <property type="entry name" value="PDZ"/>
</dbReference>
<dbReference type="GO" id="GO:0004252">
    <property type="term" value="F:serine-type endopeptidase activity"/>
    <property type="evidence" value="ECO:0007669"/>
    <property type="project" value="InterPro"/>
</dbReference>
<dbReference type="PANTHER" id="PTHR46366:SF1">
    <property type="entry name" value="PDZ DOMAIN-CONTAINING PROTEIN C1685.05"/>
    <property type="match status" value="1"/>
</dbReference>
<accession>A0A2I1EPE5</accession>
<gene>
    <name evidence="3" type="ORF">CHRIB12_LOCUS22348</name>
    <name evidence="5" type="ORF">RhiirA1_422284</name>
    <name evidence="4" type="ORF">RhiirA5_362975</name>
    <name evidence="6" type="ORF">RhiirC2_728209</name>
</gene>
<dbReference type="Gene3D" id="2.30.42.10">
    <property type="match status" value="3"/>
</dbReference>
<evidence type="ECO:0000313" key="9">
    <source>
        <dbReference type="Proteomes" id="UP000233469"/>
    </source>
</evidence>
<dbReference type="EMBL" id="CAGKOT010000076">
    <property type="protein sequence ID" value="CAB5392321.1"/>
    <property type="molecule type" value="Genomic_DNA"/>
</dbReference>
<dbReference type="Proteomes" id="UP000684084">
    <property type="component" value="Unassembled WGS sequence"/>
</dbReference>
<evidence type="ECO:0000313" key="8">
    <source>
        <dbReference type="Proteomes" id="UP000232722"/>
    </source>
</evidence>
<dbReference type="Pfam" id="PF13365">
    <property type="entry name" value="Trypsin_2"/>
    <property type="match status" value="2"/>
</dbReference>
<feature type="domain" description="PDZ" evidence="2">
    <location>
        <begin position="296"/>
        <end position="374"/>
    </location>
</feature>
<keyword evidence="4" id="KW-0378">Hydrolase</keyword>
<evidence type="ECO:0000313" key="6">
    <source>
        <dbReference type="EMBL" id="PKK79064.1"/>
    </source>
</evidence>
<dbReference type="Proteomes" id="UP000232688">
    <property type="component" value="Unassembled WGS sequence"/>
</dbReference>
<reference evidence="7 9" key="3">
    <citation type="submission" date="2017-10" db="EMBL/GenBank/DDBJ databases">
        <title>Extensive intraspecific genome diversity in a model arbuscular mycorrhizal fungus.</title>
        <authorList>
            <person name="Chen E.C.H."/>
            <person name="Morin E."/>
            <person name="Baudet D."/>
            <person name="Noel J."/>
            <person name="Ndikumana S."/>
            <person name="Charron P."/>
            <person name="St-Onge C."/>
            <person name="Giorgi J."/>
            <person name="Grigoriev I.V."/>
            <person name="Roux C."/>
            <person name="Martin F.M."/>
            <person name="Corradi N."/>
        </authorList>
    </citation>
    <scope>NUCLEOTIDE SEQUENCE [LARGE SCALE GENOMIC DNA]</scope>
    <source>
        <strain evidence="5 7">A1</strain>
        <strain evidence="6 9">C2</strain>
    </source>
</reference>
<reference evidence="8 9" key="1">
    <citation type="submission" date="2016-04" db="EMBL/GenBank/DDBJ databases">
        <title>Genome analyses suggest a sexual origin of heterokaryosis in a supposedly ancient asexual fungus.</title>
        <authorList>
            <person name="Ropars J."/>
            <person name="Sedzielewska K."/>
            <person name="Noel J."/>
            <person name="Charron P."/>
            <person name="Farinelli L."/>
            <person name="Marton T."/>
            <person name="Kruger M."/>
            <person name="Pelin A."/>
            <person name="Brachmann A."/>
            <person name="Corradi N."/>
        </authorList>
    </citation>
    <scope>NUCLEOTIDE SEQUENCE [LARGE SCALE GENOMIC DNA]</scope>
    <source>
        <strain evidence="4 8">A5</strain>
        <strain evidence="6 9">C2</strain>
    </source>
</reference>
<dbReference type="EMBL" id="LLXL01000058">
    <property type="protein sequence ID" value="PKK79064.1"/>
    <property type="molecule type" value="Genomic_DNA"/>
</dbReference>
<dbReference type="VEuPathDB" id="FungiDB:FUN_008534"/>
<dbReference type="AlphaFoldDB" id="A0A2I1EPE5"/>
<evidence type="ECO:0000313" key="5">
    <source>
        <dbReference type="EMBL" id="PKC63834.1"/>
    </source>
</evidence>
<dbReference type="SMART" id="SM00228">
    <property type="entry name" value="PDZ"/>
    <property type="match status" value="3"/>
</dbReference>
<dbReference type="VEuPathDB" id="FungiDB:RhiirA1_422284"/>
<organism evidence="4 8">
    <name type="scientific">Rhizophagus irregularis</name>
    <dbReference type="NCBI Taxonomy" id="588596"/>
    <lineage>
        <taxon>Eukaryota</taxon>
        <taxon>Fungi</taxon>
        <taxon>Fungi incertae sedis</taxon>
        <taxon>Mucoromycota</taxon>
        <taxon>Glomeromycotina</taxon>
        <taxon>Glomeromycetes</taxon>
        <taxon>Glomerales</taxon>
        <taxon>Glomeraceae</taxon>
        <taxon>Rhizophagus</taxon>
    </lineage>
</organism>
<comment type="caution">
    <text evidence="4">The sequence shown here is derived from an EMBL/GenBank/DDBJ whole genome shotgun (WGS) entry which is preliminary data.</text>
</comment>
<dbReference type="Proteomes" id="UP000233469">
    <property type="component" value="Unassembled WGS sequence"/>
</dbReference>
<dbReference type="InterPro" id="IPR001940">
    <property type="entry name" value="Peptidase_S1C"/>
</dbReference>
<dbReference type="EMBL" id="LLXJ01001133">
    <property type="protein sequence ID" value="PKC03731.1"/>
    <property type="molecule type" value="Genomic_DNA"/>
</dbReference>
<dbReference type="EMBL" id="LLXH01000696">
    <property type="protein sequence ID" value="PKC63834.1"/>
    <property type="molecule type" value="Genomic_DNA"/>
</dbReference>
<protein>
    <submittedName>
        <fullName evidence="4">Trypsin-like serine protease</fullName>
    </submittedName>
</protein>
<dbReference type="SUPFAM" id="SSF50156">
    <property type="entry name" value="PDZ domain-like"/>
    <property type="match status" value="3"/>
</dbReference>
<evidence type="ECO:0000256" key="1">
    <source>
        <dbReference type="ARBA" id="ARBA00010541"/>
    </source>
</evidence>
<feature type="domain" description="PDZ" evidence="2">
    <location>
        <begin position="756"/>
        <end position="843"/>
    </location>
</feature>
<dbReference type="SUPFAM" id="SSF50494">
    <property type="entry name" value="Trypsin-like serine proteases"/>
    <property type="match status" value="2"/>
</dbReference>
<sequence length="990" mass="109728">MIDESEDLKQDLKPNPQAIKVAAACEQIAPPNVNEKTFRNRSKSVSYTSIWPRQNSQALNFPVKVHSWEPTLEKAIKAIVSIKANHVRSFDTETSGAYSATGFVVDKERGIILSNRHVVSPAPIVAQAIFTNYEEVELHPIYRDPVHDFGFMKFDPSKIKFMDLVQIPLSPEKAKVGLEIRVVGNDAGEKLSILAGTLARLDRRAPEYGIGEYNDFNTFYLQAASGTSGGSSGSPVLDIEGHAVALNAGGASSASSSYYLPLDRVKRALKYLQKGEEVPRGTLQTEFEYLPYDELRRLGLKSSIEQEIRENFPDDTGLLVVRTVLPKGPADGLLVPGDIVIRANKKMITNFTHLFSIIDDSIGEDIELTICRGKVQMDVKIKIQDLHSITPNRFVEIGGGIVNELSYQLAHSYSQPVGGSFVATSGHMLASASAWRKCVIVSVNNIPTPNLDAFIEAMKTLPDGARVPLRFYSLSKVYKEKVMIMHVDRHWHKFQVATRDDMTGLWNYEVMPPPPAIHSYEPATAQIQILDGSLHPAGKIWPSFVALDFHLPYLVDGMKSTQFYGAGVVLSTEPPLIICDRDTIPINVGDIFITFANSIIIPGKLLYLHPMYNYAILTYEKRLLGETPVKAIELSDKELVQGDSVYLVGIGGDHSPVMKKTIVTSIGNVGTKECSPPRWRAMNVEGIRVDDPVGSQGGVLCDADGKVQGLWLNYSSQNEKNKDITFMSGLPISLVKPVLEPLKRGEFPKLRGLDVEFWTMRIAAARALGLSDEWVKKVESTPNSKHTLLYILNILDSTSSAGKLLEVGDLVLMMNGRMVTRMSDLSAAFHYSEEVDMVILRDGKEMNIKVATTPYYGKETARIIGWSGALVQAPYRAVLEQVRNVPTGVYVSCTLYGSPASVSLRPGIWIVEIQGRKVSDLDSFLEAIHAHEKEMKEKSDDDRSDYVRIKTISRTEVTKVVAMKLDPHYWSTWQLIEDDNAITGWKCVGA</sequence>
<dbReference type="InterPro" id="IPR036034">
    <property type="entry name" value="PDZ_sf"/>
</dbReference>
<proteinExistence type="inferred from homology"/>
<dbReference type="PANTHER" id="PTHR46366">
    <property type="entry name" value="PRO-APOPTOTIC SERINE PROTEASE NMA111"/>
    <property type="match status" value="1"/>
</dbReference>
<evidence type="ECO:0000313" key="7">
    <source>
        <dbReference type="Proteomes" id="UP000232688"/>
    </source>
</evidence>
<evidence type="ECO:0000313" key="3">
    <source>
        <dbReference type="EMBL" id="CAB5392321.1"/>
    </source>
</evidence>
<dbReference type="VEuPathDB" id="FungiDB:RhiirFUN_008912"/>
<dbReference type="GO" id="GO:0006508">
    <property type="term" value="P:proteolysis"/>
    <property type="evidence" value="ECO:0007669"/>
    <property type="project" value="UniProtKB-KW"/>
</dbReference>
<evidence type="ECO:0000313" key="4">
    <source>
        <dbReference type="EMBL" id="PKC03731.1"/>
    </source>
</evidence>
<evidence type="ECO:0000259" key="2">
    <source>
        <dbReference type="SMART" id="SM00228"/>
    </source>
</evidence>
<dbReference type="SMR" id="A0A2I1EPE5"/>
<dbReference type="CDD" id="cd06786">
    <property type="entry name" value="cpPDZ1_ScNma111-like"/>
    <property type="match status" value="1"/>
</dbReference>
<reference evidence="3" key="5">
    <citation type="submission" date="2020-05" db="EMBL/GenBank/DDBJ databases">
        <authorList>
            <person name="Rincon C."/>
            <person name="Sanders R I."/>
            <person name="Robbins C."/>
            <person name="Chaturvedi A."/>
        </authorList>
    </citation>
    <scope>NUCLEOTIDE SEQUENCE</scope>
    <source>
        <strain evidence="3">CHB12</strain>
    </source>
</reference>
<dbReference type="PRINTS" id="PR00834">
    <property type="entry name" value="PROTEASES2C"/>
</dbReference>
<dbReference type="Gene3D" id="2.40.10.120">
    <property type="match status" value="2"/>
</dbReference>
<comment type="similarity">
    <text evidence="1">Belongs to the peptidase S1C family.</text>
</comment>
<dbReference type="InterPro" id="IPR025926">
    <property type="entry name" value="PDZ-like_dom"/>
</dbReference>
<name>A0A2I1EPE5_9GLOM</name>